<dbReference type="Proteomes" id="UP000738325">
    <property type="component" value="Unassembled WGS sequence"/>
</dbReference>
<dbReference type="AlphaFoldDB" id="A0A9P6UHH3"/>
<evidence type="ECO:0000256" key="1">
    <source>
        <dbReference type="SAM" id="MobiDB-lite"/>
    </source>
</evidence>
<reference evidence="2" key="1">
    <citation type="journal article" date="2020" name="Fungal Divers.">
        <title>Resolving the Mortierellaceae phylogeny through synthesis of multi-gene phylogenetics and phylogenomics.</title>
        <authorList>
            <person name="Vandepol N."/>
            <person name="Liber J."/>
            <person name="Desiro A."/>
            <person name="Na H."/>
            <person name="Kennedy M."/>
            <person name="Barry K."/>
            <person name="Grigoriev I.V."/>
            <person name="Miller A.N."/>
            <person name="O'Donnell K."/>
            <person name="Stajich J.E."/>
            <person name="Bonito G."/>
        </authorList>
    </citation>
    <scope>NUCLEOTIDE SEQUENCE</scope>
    <source>
        <strain evidence="2">REB-010B</strain>
    </source>
</reference>
<feature type="non-terminal residue" evidence="2">
    <location>
        <position position="1"/>
    </location>
</feature>
<feature type="compositionally biased region" description="Low complexity" evidence="1">
    <location>
        <begin position="11"/>
        <end position="24"/>
    </location>
</feature>
<feature type="compositionally biased region" description="Acidic residues" evidence="1">
    <location>
        <begin position="412"/>
        <end position="440"/>
    </location>
</feature>
<evidence type="ECO:0000313" key="2">
    <source>
        <dbReference type="EMBL" id="KAG0302679.1"/>
    </source>
</evidence>
<gene>
    <name evidence="2" type="ORF">BGZ99_002911</name>
</gene>
<evidence type="ECO:0000313" key="3">
    <source>
        <dbReference type="Proteomes" id="UP000738325"/>
    </source>
</evidence>
<sequence>LQLSAAVMNFLSPPSSTRTASSSSPPLPVRPSFARSKSQQTSQDSARYLGPVIGPPHSPQGASMPPVRAKAVLLPAPGQAAPTSALTTSRKLHHSKDDIDFWSTLYSQHHIHTRQDDPRSDEALATLVAASAIDNHGPIKVWQVLTKTLVTNPPASTLAQHIPSHYQQYLHRHQQSTHFDRLPVRVRTSASAFSPQGAPLSIVFFFTVENVPATLWYLESTYTKSVTLHEHMEIMGTFQPNDPRDPMSFYVYETHAFHLAQSTHEDTTLDIMVQSPSGTAFAEFSYTLMTELGHSPATLSPSSFATETISRTGASTSTHTSNKKLSIDVSRRQQIQEPSLVLNQPPTSPLHSPVESYDMVEPDSPASSGHYSYRTREPDQQSVVNNSVAFSGRSSLRAPASSQPSTQTYEDPYFDDDTGGEYDFDDTDPFETDSYVEEPDTGEHLKQVTSEFFSKMG</sequence>
<feature type="compositionally biased region" description="Polar residues" evidence="1">
    <location>
        <begin position="332"/>
        <end position="345"/>
    </location>
</feature>
<keyword evidence="3" id="KW-1185">Reference proteome</keyword>
<feature type="region of interest" description="Disordered" evidence="1">
    <location>
        <begin position="306"/>
        <end position="442"/>
    </location>
</feature>
<feature type="compositionally biased region" description="Polar residues" evidence="1">
    <location>
        <begin position="306"/>
        <end position="324"/>
    </location>
</feature>
<organism evidence="2 3">
    <name type="scientific">Dissophora globulifera</name>
    <dbReference type="NCBI Taxonomy" id="979702"/>
    <lineage>
        <taxon>Eukaryota</taxon>
        <taxon>Fungi</taxon>
        <taxon>Fungi incertae sedis</taxon>
        <taxon>Mucoromycota</taxon>
        <taxon>Mortierellomycotina</taxon>
        <taxon>Mortierellomycetes</taxon>
        <taxon>Mortierellales</taxon>
        <taxon>Mortierellaceae</taxon>
        <taxon>Dissophora</taxon>
    </lineage>
</organism>
<feature type="non-terminal residue" evidence="2">
    <location>
        <position position="457"/>
    </location>
</feature>
<dbReference type="EMBL" id="JAAAIP010001949">
    <property type="protein sequence ID" value="KAG0302679.1"/>
    <property type="molecule type" value="Genomic_DNA"/>
</dbReference>
<name>A0A9P6UHH3_9FUNG</name>
<feature type="region of interest" description="Disordered" evidence="1">
    <location>
        <begin position="11"/>
        <end position="65"/>
    </location>
</feature>
<comment type="caution">
    <text evidence="2">The sequence shown here is derived from an EMBL/GenBank/DDBJ whole genome shotgun (WGS) entry which is preliminary data.</text>
</comment>
<feature type="compositionally biased region" description="Polar residues" evidence="1">
    <location>
        <begin position="35"/>
        <end position="45"/>
    </location>
</feature>
<accession>A0A9P6UHH3</accession>
<dbReference type="OrthoDB" id="2960936at2759"/>
<protein>
    <submittedName>
        <fullName evidence="2">Uncharacterized protein</fullName>
    </submittedName>
</protein>
<feature type="compositionally biased region" description="Polar residues" evidence="1">
    <location>
        <begin position="380"/>
        <end position="409"/>
    </location>
</feature>
<proteinExistence type="predicted"/>